<feature type="domain" description="RNA 2-O ribose methyltransferase substrate binding" evidence="4">
    <location>
        <begin position="3"/>
        <end position="77"/>
    </location>
</feature>
<dbReference type="CDD" id="cd18103">
    <property type="entry name" value="SpoU-like_RlmB"/>
    <property type="match status" value="1"/>
</dbReference>
<dbReference type="Proteomes" id="UP000051861">
    <property type="component" value="Unassembled WGS sequence"/>
</dbReference>
<dbReference type="GO" id="GO:0003723">
    <property type="term" value="F:RNA binding"/>
    <property type="evidence" value="ECO:0007669"/>
    <property type="project" value="InterPro"/>
</dbReference>
<dbReference type="InterPro" id="IPR029064">
    <property type="entry name" value="Ribosomal_eL30-like_sf"/>
</dbReference>
<dbReference type="InterPro" id="IPR029026">
    <property type="entry name" value="tRNA_m1G_MTases_N"/>
</dbReference>
<dbReference type="GO" id="GO:0005829">
    <property type="term" value="C:cytosol"/>
    <property type="evidence" value="ECO:0007669"/>
    <property type="project" value="TreeGrafter"/>
</dbReference>
<dbReference type="Pfam" id="PF08032">
    <property type="entry name" value="SpoU_sub_bind"/>
    <property type="match status" value="1"/>
</dbReference>
<dbReference type="Gene3D" id="3.40.1280.10">
    <property type="match status" value="1"/>
</dbReference>
<comment type="similarity">
    <text evidence="1">Belongs to the class IV-like SAM-binding methyltransferase superfamily. RNA methyltransferase TrmH family.</text>
</comment>
<dbReference type="InterPro" id="IPR001537">
    <property type="entry name" value="SpoU_MeTrfase"/>
</dbReference>
<name>A0A0S7Y618_UNCSA</name>
<dbReference type="AlphaFoldDB" id="A0A0S7Y618"/>
<dbReference type="InterPro" id="IPR013123">
    <property type="entry name" value="SpoU_subst-bd"/>
</dbReference>
<evidence type="ECO:0000256" key="2">
    <source>
        <dbReference type="ARBA" id="ARBA00022603"/>
    </source>
</evidence>
<dbReference type="GO" id="GO:0006396">
    <property type="term" value="P:RNA processing"/>
    <property type="evidence" value="ECO:0007669"/>
    <property type="project" value="InterPro"/>
</dbReference>
<dbReference type="NCBIfam" id="TIGR00186">
    <property type="entry name" value="rRNA_methyl_3"/>
    <property type="match status" value="1"/>
</dbReference>
<accession>A0A0S7Y618</accession>
<dbReference type="GO" id="GO:0008173">
    <property type="term" value="F:RNA methyltransferase activity"/>
    <property type="evidence" value="ECO:0007669"/>
    <property type="project" value="InterPro"/>
</dbReference>
<dbReference type="Pfam" id="PF00588">
    <property type="entry name" value="SpoU_methylase"/>
    <property type="match status" value="1"/>
</dbReference>
<sequence>MEKIDRLNPLLEILHSSPQRINKIFVQKGRYHQKITEIIYKAKAKKIPYILVPKQRLDRLSESHQGVVAFSSPKEFSSLDDIIAGAAVPFLVLLDGVEDPQNLGAIIRTAEGAGVDGIILPERRSVGLTEAVSKVSAGALEHVKIARVKNLVSTLDDLKKQGVWLVGAEGGRKEYWYEFDFNLPIGLVLGSEGRGLRPLVKKRCDKILSIPLLGQLDSLNVAAAASVFIFEVVRQRKKQKIR</sequence>
<protein>
    <submittedName>
        <fullName evidence="5">RNA methyltransferase TrmH</fullName>
    </submittedName>
</protein>
<evidence type="ECO:0000259" key="4">
    <source>
        <dbReference type="SMART" id="SM00967"/>
    </source>
</evidence>
<dbReference type="Gene3D" id="3.30.1330.30">
    <property type="match status" value="1"/>
</dbReference>
<dbReference type="SUPFAM" id="SSF55315">
    <property type="entry name" value="L30e-like"/>
    <property type="match status" value="1"/>
</dbReference>
<evidence type="ECO:0000313" key="5">
    <source>
        <dbReference type="EMBL" id="KPJ70221.1"/>
    </source>
</evidence>
<evidence type="ECO:0000313" key="6">
    <source>
        <dbReference type="Proteomes" id="UP000051861"/>
    </source>
</evidence>
<dbReference type="EMBL" id="LIZX01000004">
    <property type="protein sequence ID" value="KPJ70221.1"/>
    <property type="molecule type" value="Genomic_DNA"/>
</dbReference>
<keyword evidence="2 5" id="KW-0489">Methyltransferase</keyword>
<dbReference type="PATRIC" id="fig|1703775.3.peg.79"/>
<dbReference type="GO" id="GO:0032259">
    <property type="term" value="P:methylation"/>
    <property type="evidence" value="ECO:0007669"/>
    <property type="project" value="UniProtKB-KW"/>
</dbReference>
<proteinExistence type="inferred from homology"/>
<dbReference type="PANTHER" id="PTHR46429">
    <property type="entry name" value="23S RRNA (GUANOSINE-2'-O-)-METHYLTRANSFERASE RLMB"/>
    <property type="match status" value="1"/>
</dbReference>
<dbReference type="InterPro" id="IPR004441">
    <property type="entry name" value="rRNA_MeTrfase_TrmH"/>
</dbReference>
<keyword evidence="3 5" id="KW-0808">Transferase</keyword>
<evidence type="ECO:0000256" key="1">
    <source>
        <dbReference type="ARBA" id="ARBA00007228"/>
    </source>
</evidence>
<evidence type="ECO:0000256" key="3">
    <source>
        <dbReference type="ARBA" id="ARBA00022679"/>
    </source>
</evidence>
<reference evidence="5 6" key="1">
    <citation type="journal article" date="2015" name="Microbiome">
        <title>Genomic resolution of linkages in carbon, nitrogen, and sulfur cycling among widespread estuary sediment bacteria.</title>
        <authorList>
            <person name="Baker B.J."/>
            <person name="Lazar C.S."/>
            <person name="Teske A.P."/>
            <person name="Dick G.J."/>
        </authorList>
    </citation>
    <scope>NUCLEOTIDE SEQUENCE [LARGE SCALE GENOMIC DNA]</scope>
    <source>
        <strain evidence="5">DG_54_3</strain>
    </source>
</reference>
<dbReference type="FunFam" id="3.40.1280.10:FF:000008">
    <property type="entry name" value="Group 3 RNA methyltransferase TrmH"/>
    <property type="match status" value="1"/>
</dbReference>
<dbReference type="SUPFAM" id="SSF75217">
    <property type="entry name" value="alpha/beta knot"/>
    <property type="match status" value="1"/>
</dbReference>
<comment type="caution">
    <text evidence="5">The sequence shown here is derived from an EMBL/GenBank/DDBJ whole genome shotgun (WGS) entry which is preliminary data.</text>
</comment>
<organism evidence="5 6">
    <name type="scientific">candidate division WOR-1 bacterium DG_54_3</name>
    <dbReference type="NCBI Taxonomy" id="1703775"/>
    <lineage>
        <taxon>Bacteria</taxon>
        <taxon>Bacillati</taxon>
        <taxon>Saganbacteria</taxon>
    </lineage>
</organism>
<gene>
    <name evidence="5" type="ORF">AMJ44_00465</name>
</gene>
<dbReference type="PANTHER" id="PTHR46429:SF1">
    <property type="entry name" value="23S RRNA (GUANOSINE-2'-O-)-METHYLTRANSFERASE RLMB"/>
    <property type="match status" value="1"/>
</dbReference>
<dbReference type="SMART" id="SM00967">
    <property type="entry name" value="SpoU_sub_bind"/>
    <property type="match status" value="1"/>
</dbReference>
<dbReference type="InterPro" id="IPR029028">
    <property type="entry name" value="Alpha/beta_knot_MTases"/>
</dbReference>